<reference evidence="1" key="1">
    <citation type="journal article" date="2015" name="Nature">
        <title>Complex archaea that bridge the gap between prokaryotes and eukaryotes.</title>
        <authorList>
            <person name="Spang A."/>
            <person name="Saw J.H."/>
            <person name="Jorgensen S.L."/>
            <person name="Zaremba-Niedzwiedzka K."/>
            <person name="Martijn J."/>
            <person name="Lind A.E."/>
            <person name="van Eijk R."/>
            <person name="Schleper C."/>
            <person name="Guy L."/>
            <person name="Ettema T.J."/>
        </authorList>
    </citation>
    <scope>NUCLEOTIDE SEQUENCE</scope>
</reference>
<accession>A0A0F9J602</accession>
<name>A0A0F9J602_9ZZZZ</name>
<evidence type="ECO:0000313" key="1">
    <source>
        <dbReference type="EMBL" id="KKM65189.1"/>
    </source>
</evidence>
<organism evidence="1">
    <name type="scientific">marine sediment metagenome</name>
    <dbReference type="NCBI Taxonomy" id="412755"/>
    <lineage>
        <taxon>unclassified sequences</taxon>
        <taxon>metagenomes</taxon>
        <taxon>ecological metagenomes</taxon>
    </lineage>
</organism>
<protein>
    <submittedName>
        <fullName evidence="1">Uncharacterized protein</fullName>
    </submittedName>
</protein>
<dbReference type="AlphaFoldDB" id="A0A0F9J602"/>
<comment type="caution">
    <text evidence="1">The sequence shown here is derived from an EMBL/GenBank/DDBJ whole genome shotgun (WGS) entry which is preliminary data.</text>
</comment>
<proteinExistence type="predicted"/>
<dbReference type="EMBL" id="LAZR01010769">
    <property type="protein sequence ID" value="KKM65189.1"/>
    <property type="molecule type" value="Genomic_DNA"/>
</dbReference>
<sequence>MTERRVPNLAELDMLETKAAQEGERGDDILARTRLNVATRKQLRPLLNLVGRLGEKLSTFGLALPGENVWHLHTCEAGYINGERETCEDDCGDIAAIVADYQQAKEGK</sequence>
<gene>
    <name evidence="1" type="ORF">LCGC14_1493880</name>
</gene>